<comment type="subcellular location">
    <subcellularLocation>
        <location evidence="1">Golgi apparatus membrane</location>
        <topology evidence="1">Peripheral membrane protein</topology>
    </subcellularLocation>
</comment>
<dbReference type="GO" id="GO:0000139">
    <property type="term" value="C:Golgi membrane"/>
    <property type="evidence" value="ECO:0007669"/>
    <property type="project" value="UniProtKB-SubCell"/>
</dbReference>
<keyword evidence="4" id="KW-0813">Transport</keyword>
<feature type="compositionally biased region" description="Polar residues" evidence="9">
    <location>
        <begin position="523"/>
        <end position="536"/>
    </location>
</feature>
<evidence type="ECO:0000256" key="6">
    <source>
        <dbReference type="ARBA" id="ARBA00023034"/>
    </source>
</evidence>
<dbReference type="InParanoid" id="A0A1Z5JKN0"/>
<protein>
    <recommendedName>
        <fullName evidence="3">Conserved oligomeric Golgi complex subunit 8</fullName>
    </recommendedName>
    <alternativeName>
        <fullName evidence="8">Component of oligomeric Golgi complex 8</fullName>
    </alternativeName>
</protein>
<dbReference type="GO" id="GO:0015031">
    <property type="term" value="P:protein transport"/>
    <property type="evidence" value="ECO:0007669"/>
    <property type="project" value="UniProtKB-KW"/>
</dbReference>
<feature type="region of interest" description="Disordered" evidence="9">
    <location>
        <begin position="523"/>
        <end position="576"/>
    </location>
</feature>
<evidence type="ECO:0000256" key="2">
    <source>
        <dbReference type="ARBA" id="ARBA00006419"/>
    </source>
</evidence>
<comment type="caution">
    <text evidence="10">The sequence shown here is derived from an EMBL/GenBank/DDBJ whole genome shotgun (WGS) entry which is preliminary data.</text>
</comment>
<evidence type="ECO:0000313" key="10">
    <source>
        <dbReference type="EMBL" id="GAX14575.1"/>
    </source>
</evidence>
<dbReference type="Proteomes" id="UP000198406">
    <property type="component" value="Unassembled WGS sequence"/>
</dbReference>
<gene>
    <name evidence="10" type="ORF">FisN_6Lh353</name>
</gene>
<keyword evidence="7" id="KW-0472">Membrane</keyword>
<evidence type="ECO:0000313" key="11">
    <source>
        <dbReference type="Proteomes" id="UP000198406"/>
    </source>
</evidence>
<evidence type="ECO:0000256" key="1">
    <source>
        <dbReference type="ARBA" id="ARBA00004395"/>
    </source>
</evidence>
<dbReference type="EMBL" id="BDSP01000081">
    <property type="protein sequence ID" value="GAX14575.1"/>
    <property type="molecule type" value="Genomic_DNA"/>
</dbReference>
<reference evidence="10 11" key="1">
    <citation type="journal article" date="2015" name="Plant Cell">
        <title>Oil accumulation by the oleaginous diatom Fistulifera solaris as revealed by the genome and transcriptome.</title>
        <authorList>
            <person name="Tanaka T."/>
            <person name="Maeda Y."/>
            <person name="Veluchamy A."/>
            <person name="Tanaka M."/>
            <person name="Abida H."/>
            <person name="Marechal E."/>
            <person name="Bowler C."/>
            <person name="Muto M."/>
            <person name="Sunaga Y."/>
            <person name="Tanaka M."/>
            <person name="Yoshino T."/>
            <person name="Taniguchi T."/>
            <person name="Fukuda Y."/>
            <person name="Nemoto M."/>
            <person name="Matsumoto M."/>
            <person name="Wong P.S."/>
            <person name="Aburatani S."/>
            <person name="Fujibuchi W."/>
        </authorList>
    </citation>
    <scope>NUCLEOTIDE SEQUENCE [LARGE SCALE GENOMIC DNA]</scope>
    <source>
        <strain evidence="10 11">JPCC DA0580</strain>
    </source>
</reference>
<keyword evidence="11" id="KW-1185">Reference proteome</keyword>
<name>A0A1Z5JKN0_FISSO</name>
<dbReference type="InterPro" id="IPR007255">
    <property type="entry name" value="COG8"/>
</dbReference>
<evidence type="ECO:0000256" key="9">
    <source>
        <dbReference type="SAM" id="MobiDB-lite"/>
    </source>
</evidence>
<evidence type="ECO:0000256" key="8">
    <source>
        <dbReference type="ARBA" id="ARBA00031347"/>
    </source>
</evidence>
<dbReference type="Pfam" id="PF04124">
    <property type="entry name" value="Dor1"/>
    <property type="match status" value="1"/>
</dbReference>
<dbReference type="PANTHER" id="PTHR21311:SF0">
    <property type="entry name" value="CONSERVED OLIGOMERIC GOLGI COMPLEX SUBUNIT 8"/>
    <property type="match status" value="1"/>
</dbReference>
<organism evidence="10 11">
    <name type="scientific">Fistulifera solaris</name>
    <name type="common">Oleaginous diatom</name>
    <dbReference type="NCBI Taxonomy" id="1519565"/>
    <lineage>
        <taxon>Eukaryota</taxon>
        <taxon>Sar</taxon>
        <taxon>Stramenopiles</taxon>
        <taxon>Ochrophyta</taxon>
        <taxon>Bacillariophyta</taxon>
        <taxon>Bacillariophyceae</taxon>
        <taxon>Bacillariophycidae</taxon>
        <taxon>Naviculales</taxon>
        <taxon>Naviculaceae</taxon>
        <taxon>Fistulifera</taxon>
    </lineage>
</organism>
<evidence type="ECO:0000256" key="4">
    <source>
        <dbReference type="ARBA" id="ARBA00022448"/>
    </source>
</evidence>
<proteinExistence type="inferred from homology"/>
<keyword evidence="6" id="KW-0333">Golgi apparatus</keyword>
<keyword evidence="5" id="KW-0653">Protein transport</keyword>
<dbReference type="OrthoDB" id="1661054at2759"/>
<dbReference type="InterPro" id="IPR016159">
    <property type="entry name" value="Cullin_repeat-like_dom_sf"/>
</dbReference>
<evidence type="ECO:0000256" key="5">
    <source>
        <dbReference type="ARBA" id="ARBA00022927"/>
    </source>
</evidence>
<evidence type="ECO:0000256" key="3">
    <source>
        <dbReference type="ARBA" id="ARBA00020983"/>
    </source>
</evidence>
<dbReference type="AlphaFoldDB" id="A0A1Z5JKN0"/>
<dbReference type="GO" id="GO:0006891">
    <property type="term" value="P:intra-Golgi vesicle-mediated transport"/>
    <property type="evidence" value="ECO:0007669"/>
    <property type="project" value="TreeGrafter"/>
</dbReference>
<feature type="compositionally biased region" description="Basic and acidic residues" evidence="9">
    <location>
        <begin position="554"/>
        <end position="570"/>
    </location>
</feature>
<comment type="similarity">
    <text evidence="2">Belongs to the COG8 family.</text>
</comment>
<dbReference type="PANTHER" id="PTHR21311">
    <property type="entry name" value="CONSERVED OLIGOMERIC GOLGI COMPLEX COMPONENT 8"/>
    <property type="match status" value="1"/>
</dbReference>
<evidence type="ECO:0000256" key="7">
    <source>
        <dbReference type="ARBA" id="ARBA00023136"/>
    </source>
</evidence>
<accession>A0A1Z5JKN0</accession>
<dbReference type="SUPFAM" id="SSF74788">
    <property type="entry name" value="Cullin repeat-like"/>
    <property type="match status" value="1"/>
</dbReference>
<dbReference type="GO" id="GO:0017119">
    <property type="term" value="C:Golgi transport complex"/>
    <property type="evidence" value="ECO:0007669"/>
    <property type="project" value="InterPro"/>
</dbReference>
<sequence length="576" mass="64596">MTDILSSAGSELDEREAATAALEASGEQLQSLCASYAGTFVAVERRGRALQEALQQLLNATQQVIDTKIESVQAHLDPSSDEGSTSLAVLSERHRVRRRTLLQHSSLLELLELPSLMDACVRSNLYDEALQVASFANTLERRHHPDHNPVLQQVISQIRSRQDDLRRHLLQRMKVSVTMPQCLEIVTALRRLNSIDLERRSDINIERVHASMEMRLQVDFLEARDAWLETKSTEVMSRGNSPSMNEQLLDAIERYRTRVFEVATQYNAIFRAQTQSSRDSVSLLSMWIARRVRSFMDLLRLELSRMEDSASLRDALEASVFFANSMGRLGADFTARLPEVFEPKMLSLVDSIWTQGFEQLRETLRICRDAGVASPLVSQSLEAMEADQALDSLPELGGPLAPPRALLAFPPLARFVNAILMGLNELRRCLLPGIFGQLRSTLESLLAEIKKELMDNERAVLKPGFRGEAAQLREAAAKFKSMYSQTIDPYLRGSLEAALGNKEGARRFYEIYLDSIRVSDSVEQSMENENVDQESPNAEAEETTAATENPVAHADQDSSTRGETETRELEQPQSST</sequence>